<evidence type="ECO:0000256" key="10">
    <source>
        <dbReference type="ARBA" id="ARBA00048679"/>
    </source>
</evidence>
<keyword evidence="3 12" id="KW-0723">Serine/threonine-protein kinase</keyword>
<dbReference type="FunFam" id="3.30.200.20:FF:000156">
    <property type="entry name" value="MAP kinase-activated protein kinase 3"/>
    <property type="match status" value="1"/>
</dbReference>
<dbReference type="PROSITE" id="PS50011">
    <property type="entry name" value="PROTEIN_KINASE_DOM"/>
    <property type="match status" value="1"/>
</dbReference>
<dbReference type="PROSITE" id="PS00107">
    <property type="entry name" value="PROTEIN_KINASE_ATP"/>
    <property type="match status" value="1"/>
</dbReference>
<dbReference type="InterPro" id="IPR017441">
    <property type="entry name" value="Protein_kinase_ATP_BS"/>
</dbReference>
<evidence type="ECO:0000313" key="15">
    <source>
        <dbReference type="Proteomes" id="UP000276133"/>
    </source>
</evidence>
<keyword evidence="15" id="KW-1185">Reference proteome</keyword>
<feature type="domain" description="Protein kinase" evidence="13">
    <location>
        <begin position="63"/>
        <end position="322"/>
    </location>
</feature>
<dbReference type="Proteomes" id="UP000276133">
    <property type="component" value="Unassembled WGS sequence"/>
</dbReference>
<gene>
    <name evidence="14" type="ORF">BpHYR1_019451</name>
</gene>
<dbReference type="GO" id="GO:0005524">
    <property type="term" value="F:ATP binding"/>
    <property type="evidence" value="ECO:0007669"/>
    <property type="project" value="UniProtKB-UniRule"/>
</dbReference>
<comment type="similarity">
    <text evidence="1">Belongs to the protein kinase superfamily. CAMK Ser/Thr protein kinase family.</text>
</comment>
<dbReference type="GO" id="GO:0004674">
    <property type="term" value="F:protein serine/threonine kinase activity"/>
    <property type="evidence" value="ECO:0007669"/>
    <property type="project" value="UniProtKB-KW"/>
</dbReference>
<keyword evidence="5" id="KW-0808">Transferase</keyword>
<comment type="catalytic activity">
    <reaction evidence="9">
        <text>L-threonyl-[protein] + ATP = O-phospho-L-threonyl-[protein] + ADP + H(+)</text>
        <dbReference type="Rhea" id="RHEA:46608"/>
        <dbReference type="Rhea" id="RHEA-COMP:11060"/>
        <dbReference type="Rhea" id="RHEA-COMP:11605"/>
        <dbReference type="ChEBI" id="CHEBI:15378"/>
        <dbReference type="ChEBI" id="CHEBI:30013"/>
        <dbReference type="ChEBI" id="CHEBI:30616"/>
        <dbReference type="ChEBI" id="CHEBI:61977"/>
        <dbReference type="ChEBI" id="CHEBI:456216"/>
        <dbReference type="EC" id="2.7.11.1"/>
    </reaction>
</comment>
<accession>A0A3M7SEX2</accession>
<dbReference type="STRING" id="10195.A0A3M7SEX2"/>
<reference evidence="14 15" key="1">
    <citation type="journal article" date="2018" name="Sci. Rep.">
        <title>Genomic signatures of local adaptation to the degree of environmental predictability in rotifers.</title>
        <authorList>
            <person name="Franch-Gras L."/>
            <person name="Hahn C."/>
            <person name="Garcia-Roger E.M."/>
            <person name="Carmona M.J."/>
            <person name="Serra M."/>
            <person name="Gomez A."/>
        </authorList>
    </citation>
    <scope>NUCLEOTIDE SEQUENCE [LARGE SCALE GENOMIC DNA]</scope>
    <source>
        <strain evidence="14">HYR1</strain>
    </source>
</reference>
<dbReference type="Gene3D" id="4.10.1170.10">
    <property type="entry name" value="MAP kinase activated protein kinase 2"/>
    <property type="match status" value="1"/>
</dbReference>
<dbReference type="Pfam" id="PF00069">
    <property type="entry name" value="Pkinase"/>
    <property type="match status" value="1"/>
</dbReference>
<evidence type="ECO:0000256" key="4">
    <source>
        <dbReference type="ARBA" id="ARBA00022553"/>
    </source>
</evidence>
<dbReference type="InterPro" id="IPR008271">
    <property type="entry name" value="Ser/Thr_kinase_AS"/>
</dbReference>
<dbReference type="InterPro" id="IPR027442">
    <property type="entry name" value="MAPKAPK_C"/>
</dbReference>
<evidence type="ECO:0000259" key="13">
    <source>
        <dbReference type="PROSITE" id="PS50011"/>
    </source>
</evidence>
<evidence type="ECO:0000256" key="5">
    <source>
        <dbReference type="ARBA" id="ARBA00022679"/>
    </source>
</evidence>
<evidence type="ECO:0000256" key="9">
    <source>
        <dbReference type="ARBA" id="ARBA00047899"/>
    </source>
</evidence>
<sequence>MGSSSSELKKRSRVLISHNFFNKKSQKFSSTCCPNSDNLAKFFKPLVNMSLKPKTNPIYEDYIITKEVLGLGISGKVLSCTHKQTRQKFALKTLRESTKAKREIDLQWRACQGCPYIVQIIDVYENVINNQKVILVVMECMEGGELFSKISERNQPFTEQEVAKMMHQICSAVKHLHSMNIAHRDLKPENLLLTTNDERAVIKLTDFGFAKEVSLGLITPCYTPYYVAPEVLGPQRYDISCDIWSLGVILYILCCGYPPFYSTHGQPISPGMKRRIKAGEYTFPDAEWSRVSKEGKELIKGMLETVPEKRSTINDIMKSNWISRYHNVPATPLPSLDILKEDKDQWGEVQQNMGKALDEMRIKDSVVKLDLKIISYGYLTGANPRGIGAPAAELVAALGPNKSSLCCLACCSSMLARCSSQIMGKMRIVNVDATIHRPDLDHLYKLLLALTDELKIEPENERTVSGNISLRPSNLSPRVSSSISKF</sequence>
<feature type="binding site" evidence="11">
    <location>
        <position position="92"/>
    </location>
    <ligand>
        <name>ATP</name>
        <dbReference type="ChEBI" id="CHEBI:30616"/>
    </ligand>
</feature>
<proteinExistence type="inferred from homology"/>
<dbReference type="OrthoDB" id="40902at2759"/>
<evidence type="ECO:0000256" key="12">
    <source>
        <dbReference type="RuleBase" id="RU000304"/>
    </source>
</evidence>
<evidence type="ECO:0000256" key="8">
    <source>
        <dbReference type="ARBA" id="ARBA00022840"/>
    </source>
</evidence>
<dbReference type="InterPro" id="IPR011009">
    <property type="entry name" value="Kinase-like_dom_sf"/>
</dbReference>
<evidence type="ECO:0000256" key="11">
    <source>
        <dbReference type="PROSITE-ProRule" id="PRU10141"/>
    </source>
</evidence>
<dbReference type="EMBL" id="REGN01001492">
    <property type="protein sequence ID" value="RNA34353.1"/>
    <property type="molecule type" value="Genomic_DNA"/>
</dbReference>
<dbReference type="PANTHER" id="PTHR24347">
    <property type="entry name" value="SERINE/THREONINE-PROTEIN KINASE"/>
    <property type="match status" value="1"/>
</dbReference>
<evidence type="ECO:0000256" key="1">
    <source>
        <dbReference type="ARBA" id="ARBA00006692"/>
    </source>
</evidence>
<keyword evidence="7 14" id="KW-0418">Kinase</keyword>
<keyword evidence="4" id="KW-0597">Phosphoprotein</keyword>
<dbReference type="Gene3D" id="3.30.200.20">
    <property type="entry name" value="Phosphorylase Kinase, domain 1"/>
    <property type="match status" value="1"/>
</dbReference>
<evidence type="ECO:0000256" key="3">
    <source>
        <dbReference type="ARBA" id="ARBA00022527"/>
    </source>
</evidence>
<dbReference type="AlphaFoldDB" id="A0A3M7SEX2"/>
<dbReference type="SMART" id="SM00220">
    <property type="entry name" value="S_TKc"/>
    <property type="match status" value="1"/>
</dbReference>
<comment type="caution">
    <text evidence="14">The sequence shown here is derived from an EMBL/GenBank/DDBJ whole genome shotgun (WGS) entry which is preliminary data.</text>
</comment>
<evidence type="ECO:0000256" key="2">
    <source>
        <dbReference type="ARBA" id="ARBA00012513"/>
    </source>
</evidence>
<dbReference type="SUPFAM" id="SSF56112">
    <property type="entry name" value="Protein kinase-like (PK-like)"/>
    <property type="match status" value="1"/>
</dbReference>
<protein>
    <recommendedName>
        <fullName evidence="2">non-specific serine/threonine protein kinase</fullName>
        <ecNumber evidence="2">2.7.11.1</ecNumber>
    </recommendedName>
</protein>
<evidence type="ECO:0000256" key="6">
    <source>
        <dbReference type="ARBA" id="ARBA00022741"/>
    </source>
</evidence>
<dbReference type="PROSITE" id="PS00108">
    <property type="entry name" value="PROTEIN_KINASE_ST"/>
    <property type="match status" value="1"/>
</dbReference>
<evidence type="ECO:0000256" key="7">
    <source>
        <dbReference type="ARBA" id="ARBA00022777"/>
    </source>
</evidence>
<keyword evidence="6 11" id="KW-0547">Nucleotide-binding</keyword>
<dbReference type="EC" id="2.7.11.1" evidence="2"/>
<dbReference type="CDD" id="cd14089">
    <property type="entry name" value="STKc_MAPKAPK"/>
    <property type="match status" value="1"/>
</dbReference>
<evidence type="ECO:0000313" key="14">
    <source>
        <dbReference type="EMBL" id="RNA34353.1"/>
    </source>
</evidence>
<comment type="catalytic activity">
    <reaction evidence="10">
        <text>L-seryl-[protein] + ATP = O-phospho-L-seryl-[protein] + ADP + H(+)</text>
        <dbReference type="Rhea" id="RHEA:17989"/>
        <dbReference type="Rhea" id="RHEA-COMP:9863"/>
        <dbReference type="Rhea" id="RHEA-COMP:11604"/>
        <dbReference type="ChEBI" id="CHEBI:15378"/>
        <dbReference type="ChEBI" id="CHEBI:29999"/>
        <dbReference type="ChEBI" id="CHEBI:30616"/>
        <dbReference type="ChEBI" id="CHEBI:83421"/>
        <dbReference type="ChEBI" id="CHEBI:456216"/>
        <dbReference type="EC" id="2.7.11.1"/>
    </reaction>
</comment>
<keyword evidence="8 11" id="KW-0067">ATP-binding</keyword>
<organism evidence="14 15">
    <name type="scientific">Brachionus plicatilis</name>
    <name type="common">Marine rotifer</name>
    <name type="synonym">Brachionus muelleri</name>
    <dbReference type="NCBI Taxonomy" id="10195"/>
    <lineage>
        <taxon>Eukaryota</taxon>
        <taxon>Metazoa</taxon>
        <taxon>Spiralia</taxon>
        <taxon>Gnathifera</taxon>
        <taxon>Rotifera</taxon>
        <taxon>Eurotatoria</taxon>
        <taxon>Monogononta</taxon>
        <taxon>Pseudotrocha</taxon>
        <taxon>Ploima</taxon>
        <taxon>Brachionidae</taxon>
        <taxon>Brachionus</taxon>
    </lineage>
</organism>
<dbReference type="InterPro" id="IPR000719">
    <property type="entry name" value="Prot_kinase_dom"/>
</dbReference>
<name>A0A3M7SEX2_BRAPC</name>
<dbReference type="Gene3D" id="1.10.510.10">
    <property type="entry name" value="Transferase(Phosphotransferase) domain 1"/>
    <property type="match status" value="1"/>
</dbReference>